<protein>
    <submittedName>
        <fullName evidence="3">Uncharacterized protein</fullName>
    </submittedName>
</protein>
<proteinExistence type="predicted"/>
<keyword evidence="2" id="KW-0472">Membrane</keyword>
<comment type="caution">
    <text evidence="3">The sequence shown here is derived from an EMBL/GenBank/DDBJ whole genome shotgun (WGS) entry which is preliminary data.</text>
</comment>
<keyword evidence="2" id="KW-0812">Transmembrane</keyword>
<evidence type="ECO:0000313" key="3">
    <source>
        <dbReference type="EMBL" id="KAF5853823.1"/>
    </source>
</evidence>
<dbReference type="AlphaFoldDB" id="A0A8H5ZNA2"/>
<evidence type="ECO:0000256" key="2">
    <source>
        <dbReference type="SAM" id="Phobius"/>
    </source>
</evidence>
<reference evidence="3" key="1">
    <citation type="submission" date="2019-11" db="EMBL/GenBank/DDBJ databases">
        <title>Bipolaris sorokiniana Genome sequencing.</title>
        <authorList>
            <person name="Wang H."/>
        </authorList>
    </citation>
    <scope>NUCLEOTIDE SEQUENCE</scope>
</reference>
<name>A0A8H5ZNA2_COCSA</name>
<keyword evidence="2" id="KW-1133">Transmembrane helix</keyword>
<sequence>MFKATRALSMQPTRMMAMQPSRMMAMQTTRMMAMRQSPQLFVRQTMALRSPVPKEEHSASPPAQEHPHGDLASYVAIVMAFFSIFRKLWVDKTLRLKRQGKQE</sequence>
<evidence type="ECO:0000313" key="4">
    <source>
        <dbReference type="Proteomes" id="UP000624244"/>
    </source>
</evidence>
<feature type="region of interest" description="Disordered" evidence="1">
    <location>
        <begin position="48"/>
        <end position="68"/>
    </location>
</feature>
<accession>A0A8H5ZNA2</accession>
<gene>
    <name evidence="3" type="ORF">GGP41_006612</name>
</gene>
<dbReference type="EMBL" id="WNKQ01000001">
    <property type="protein sequence ID" value="KAF5853823.1"/>
    <property type="molecule type" value="Genomic_DNA"/>
</dbReference>
<evidence type="ECO:0000256" key="1">
    <source>
        <dbReference type="SAM" id="MobiDB-lite"/>
    </source>
</evidence>
<dbReference type="Proteomes" id="UP000624244">
    <property type="component" value="Unassembled WGS sequence"/>
</dbReference>
<feature type="transmembrane region" description="Helical" evidence="2">
    <location>
        <begin position="71"/>
        <end position="89"/>
    </location>
</feature>
<organism evidence="3 4">
    <name type="scientific">Cochliobolus sativus</name>
    <name type="common">Common root rot and spot blotch fungus</name>
    <name type="synonym">Bipolaris sorokiniana</name>
    <dbReference type="NCBI Taxonomy" id="45130"/>
    <lineage>
        <taxon>Eukaryota</taxon>
        <taxon>Fungi</taxon>
        <taxon>Dikarya</taxon>
        <taxon>Ascomycota</taxon>
        <taxon>Pezizomycotina</taxon>
        <taxon>Dothideomycetes</taxon>
        <taxon>Pleosporomycetidae</taxon>
        <taxon>Pleosporales</taxon>
        <taxon>Pleosporineae</taxon>
        <taxon>Pleosporaceae</taxon>
        <taxon>Bipolaris</taxon>
    </lineage>
</organism>